<dbReference type="GO" id="GO:0022857">
    <property type="term" value="F:transmembrane transporter activity"/>
    <property type="evidence" value="ECO:0007669"/>
    <property type="project" value="InterPro"/>
</dbReference>
<evidence type="ECO:0000256" key="5">
    <source>
        <dbReference type="ARBA" id="ARBA00023136"/>
    </source>
</evidence>
<dbReference type="InterPro" id="IPR020846">
    <property type="entry name" value="MFS_dom"/>
</dbReference>
<feature type="transmembrane region" description="Helical" evidence="6">
    <location>
        <begin position="98"/>
        <end position="120"/>
    </location>
</feature>
<evidence type="ECO:0000259" key="7">
    <source>
        <dbReference type="PROSITE" id="PS50850"/>
    </source>
</evidence>
<comment type="caution">
    <text evidence="8">The sequence shown here is derived from an EMBL/GenBank/DDBJ whole genome shotgun (WGS) entry which is preliminary data.</text>
</comment>
<sequence>MRPFLTLGLLLLVYIFNFADRVLLGVMAMPIKADLGLSDTELGLLGGTAFALFYATLGVPVAWAADRHSRTWIITVSLTLWSGFTAICGMAGSFIHLFLARLGVGVGEAGGVAPSYSMIADLFPPDQRARALGVYSFGIPIGSAIGLAFGGMIATAFDWRVAFLTMGIAGLVIAPVFRLLVRDPMRGGFDAHAQTPRPSVREAARLLLAKRSFWLLSFGSALASTASYGISFWVPSFYVRSFGLSVAQISLIYAGLILVGGLAGSWAGAWLGDRFGPRRRSVYFLIPLTAMLVSLPFFIGAVMTGDVTLSLVLLLVPTALGSMGFGTILTVVQQVVPASLRTTSSSVFLLINNLIGLGLGSAILGLISDSLHQRFGDESLRYALLAGSLFYLAAALLYALASRRVGRDWVS</sequence>
<dbReference type="InterPro" id="IPR011701">
    <property type="entry name" value="MFS"/>
</dbReference>
<accession>A0A6I4J196</accession>
<evidence type="ECO:0000256" key="2">
    <source>
        <dbReference type="ARBA" id="ARBA00022448"/>
    </source>
</evidence>
<name>A0A6I4J196_9SPHN</name>
<dbReference type="PROSITE" id="PS50850">
    <property type="entry name" value="MFS"/>
    <property type="match status" value="1"/>
</dbReference>
<dbReference type="Proteomes" id="UP000441389">
    <property type="component" value="Unassembled WGS sequence"/>
</dbReference>
<feature type="transmembrane region" description="Helical" evidence="6">
    <location>
        <begin position="213"/>
        <end position="234"/>
    </location>
</feature>
<evidence type="ECO:0000313" key="9">
    <source>
        <dbReference type="Proteomes" id="UP000441389"/>
    </source>
</evidence>
<feature type="transmembrane region" description="Helical" evidence="6">
    <location>
        <begin position="309"/>
        <end position="335"/>
    </location>
</feature>
<protein>
    <submittedName>
        <fullName evidence="8">MFS transporter</fullName>
    </submittedName>
</protein>
<feature type="transmembrane region" description="Helical" evidence="6">
    <location>
        <begin position="380"/>
        <end position="401"/>
    </location>
</feature>
<feature type="transmembrane region" description="Helical" evidence="6">
    <location>
        <begin position="282"/>
        <end position="303"/>
    </location>
</feature>
<dbReference type="Gene3D" id="1.20.1250.20">
    <property type="entry name" value="MFS general substrate transporter like domains"/>
    <property type="match status" value="1"/>
</dbReference>
<feature type="transmembrane region" description="Helical" evidence="6">
    <location>
        <begin position="246"/>
        <end position="270"/>
    </location>
</feature>
<evidence type="ECO:0000256" key="6">
    <source>
        <dbReference type="SAM" id="Phobius"/>
    </source>
</evidence>
<feature type="transmembrane region" description="Helical" evidence="6">
    <location>
        <begin position="161"/>
        <end position="181"/>
    </location>
</feature>
<evidence type="ECO:0000256" key="3">
    <source>
        <dbReference type="ARBA" id="ARBA00022692"/>
    </source>
</evidence>
<organism evidence="8 9">
    <name type="scientific">Sphingomonas horti</name>
    <dbReference type="NCBI Taxonomy" id="2682842"/>
    <lineage>
        <taxon>Bacteria</taxon>
        <taxon>Pseudomonadati</taxon>
        <taxon>Pseudomonadota</taxon>
        <taxon>Alphaproteobacteria</taxon>
        <taxon>Sphingomonadales</taxon>
        <taxon>Sphingomonadaceae</taxon>
        <taxon>Sphingomonas</taxon>
    </lineage>
</organism>
<dbReference type="EMBL" id="WQMS01000012">
    <property type="protein sequence ID" value="MVO78175.1"/>
    <property type="molecule type" value="Genomic_DNA"/>
</dbReference>
<keyword evidence="5 6" id="KW-0472">Membrane</keyword>
<comment type="subcellular location">
    <subcellularLocation>
        <location evidence="1">Membrane</location>
        <topology evidence="1">Multi-pass membrane protein</topology>
    </subcellularLocation>
</comment>
<evidence type="ECO:0000256" key="1">
    <source>
        <dbReference type="ARBA" id="ARBA00004141"/>
    </source>
</evidence>
<feature type="transmembrane region" description="Helical" evidence="6">
    <location>
        <begin position="72"/>
        <end position="92"/>
    </location>
</feature>
<feature type="transmembrane region" description="Helical" evidence="6">
    <location>
        <begin position="43"/>
        <end position="65"/>
    </location>
</feature>
<feature type="transmembrane region" description="Helical" evidence="6">
    <location>
        <begin position="132"/>
        <end position="155"/>
    </location>
</feature>
<dbReference type="Pfam" id="PF07690">
    <property type="entry name" value="MFS_1"/>
    <property type="match status" value="1"/>
</dbReference>
<keyword evidence="4 6" id="KW-1133">Transmembrane helix</keyword>
<feature type="domain" description="Major facilitator superfamily (MFS) profile" evidence="7">
    <location>
        <begin position="6"/>
        <end position="405"/>
    </location>
</feature>
<keyword evidence="2" id="KW-0813">Transport</keyword>
<dbReference type="CDD" id="cd17328">
    <property type="entry name" value="MFS_spinster_like"/>
    <property type="match status" value="1"/>
</dbReference>
<dbReference type="PANTHER" id="PTHR23505:SF79">
    <property type="entry name" value="PROTEIN SPINSTER"/>
    <property type="match status" value="1"/>
</dbReference>
<dbReference type="PANTHER" id="PTHR23505">
    <property type="entry name" value="SPINSTER"/>
    <property type="match status" value="1"/>
</dbReference>
<evidence type="ECO:0000256" key="4">
    <source>
        <dbReference type="ARBA" id="ARBA00022989"/>
    </source>
</evidence>
<dbReference type="GO" id="GO:0016020">
    <property type="term" value="C:membrane"/>
    <property type="evidence" value="ECO:0007669"/>
    <property type="project" value="UniProtKB-SubCell"/>
</dbReference>
<gene>
    <name evidence="8" type="ORF">GON01_09540</name>
</gene>
<evidence type="ECO:0000313" key="8">
    <source>
        <dbReference type="EMBL" id="MVO78175.1"/>
    </source>
</evidence>
<dbReference type="SUPFAM" id="SSF103473">
    <property type="entry name" value="MFS general substrate transporter"/>
    <property type="match status" value="1"/>
</dbReference>
<reference evidence="8 9" key="1">
    <citation type="submission" date="2019-12" db="EMBL/GenBank/DDBJ databases">
        <authorList>
            <person name="Huq M.A."/>
        </authorList>
    </citation>
    <scope>NUCLEOTIDE SEQUENCE [LARGE SCALE GENOMIC DNA]</scope>
    <source>
        <strain evidence="8 9">MAH-20</strain>
    </source>
</reference>
<feature type="transmembrane region" description="Helical" evidence="6">
    <location>
        <begin position="347"/>
        <end position="368"/>
    </location>
</feature>
<keyword evidence="3 6" id="KW-0812">Transmembrane</keyword>
<dbReference type="InterPro" id="IPR036259">
    <property type="entry name" value="MFS_trans_sf"/>
</dbReference>
<keyword evidence="9" id="KW-1185">Reference proteome</keyword>
<dbReference type="InterPro" id="IPR044770">
    <property type="entry name" value="MFS_spinster-like"/>
</dbReference>
<proteinExistence type="predicted"/>
<dbReference type="AlphaFoldDB" id="A0A6I4J196"/>